<keyword evidence="2" id="KW-1185">Reference proteome</keyword>
<organism evidence="1 2">
    <name type="scientific">Pedosphaera parvula (strain Ellin514)</name>
    <dbReference type="NCBI Taxonomy" id="320771"/>
    <lineage>
        <taxon>Bacteria</taxon>
        <taxon>Pseudomonadati</taxon>
        <taxon>Verrucomicrobiota</taxon>
        <taxon>Pedosphaerae</taxon>
        <taxon>Pedosphaerales</taxon>
        <taxon>Pedosphaeraceae</taxon>
        <taxon>Pedosphaera</taxon>
    </lineage>
</organism>
<accession>B9XHL6</accession>
<proteinExistence type="predicted"/>
<dbReference type="RefSeq" id="WP_007415310.1">
    <property type="nucleotide sequence ID" value="NZ_ABOX02000015.1"/>
</dbReference>
<protein>
    <submittedName>
        <fullName evidence="1">Uncharacterized protein</fullName>
    </submittedName>
</protein>
<comment type="caution">
    <text evidence="1">The sequence shown here is derived from an EMBL/GenBank/DDBJ whole genome shotgun (WGS) entry which is preliminary data.</text>
</comment>
<sequence length="91" mass="9304">MPLFDSGVPFVVVTLVSTPLLKTTALNAVSLVRKITSPVGVATPVTVLVNVTVSPKPEGLSEEARAADDTALSTVNGAVVALRSGNEALFD</sequence>
<evidence type="ECO:0000313" key="1">
    <source>
        <dbReference type="EMBL" id="EEF60594.1"/>
    </source>
</evidence>
<evidence type="ECO:0000313" key="2">
    <source>
        <dbReference type="Proteomes" id="UP000003688"/>
    </source>
</evidence>
<dbReference type="AlphaFoldDB" id="B9XHL6"/>
<dbReference type="EMBL" id="ABOX02000015">
    <property type="protein sequence ID" value="EEF60594.1"/>
    <property type="molecule type" value="Genomic_DNA"/>
</dbReference>
<gene>
    <name evidence="1" type="ORF">Cflav_PD6184</name>
</gene>
<name>B9XHL6_PEDPL</name>
<dbReference type="Proteomes" id="UP000003688">
    <property type="component" value="Unassembled WGS sequence"/>
</dbReference>
<reference evidence="1 2" key="1">
    <citation type="journal article" date="2011" name="J. Bacteriol.">
        <title>Genome sequence of 'Pedosphaera parvula' Ellin514, an aerobic Verrucomicrobial isolate from pasture soil.</title>
        <authorList>
            <person name="Kant R."/>
            <person name="van Passel M.W."/>
            <person name="Sangwan P."/>
            <person name="Palva A."/>
            <person name="Lucas S."/>
            <person name="Copeland A."/>
            <person name="Lapidus A."/>
            <person name="Glavina Del Rio T."/>
            <person name="Dalin E."/>
            <person name="Tice H."/>
            <person name="Bruce D."/>
            <person name="Goodwin L."/>
            <person name="Pitluck S."/>
            <person name="Chertkov O."/>
            <person name="Larimer F.W."/>
            <person name="Land M.L."/>
            <person name="Hauser L."/>
            <person name="Brettin T.S."/>
            <person name="Detter J.C."/>
            <person name="Han S."/>
            <person name="de Vos W.M."/>
            <person name="Janssen P.H."/>
            <person name="Smidt H."/>
        </authorList>
    </citation>
    <scope>NUCLEOTIDE SEQUENCE [LARGE SCALE GENOMIC DNA]</scope>
    <source>
        <strain evidence="1 2">Ellin514</strain>
    </source>
</reference>